<keyword evidence="5" id="KW-1185">Reference proteome</keyword>
<sequence length="434" mass="44052">MVRLLLAGVAFAALMTRDSVDAVKACAECPAGKTCLLENVADAIPAGQSSMNLKFCNFDKAQTYTLSFSLKFPLQCDPDMKAMPKLKSLEPQDGCAPDNCIVKANFESSIDWAIAMKNAADLNALSAKITSSTGQDESVLVANGVAADGAAVVGGSADARPTVCSTEFVVSGSRLSGVKECNVAQICRGKSADTACPGAPLATNLLVDDVKCQGESCTGTVALTTPLPCDAATGEQNALILGLKVGNSAASNFANIATLAGATAAKVSGIDGADSGSSTLVIAADGVCQDPKVSIGGIVVKSATPANGSIEVTLEEPLSNSISGKNLNISLTQCGQASSPFIVKIDGGNASDSDDDDNDSDSVGNSTKAPGSKSTESNQKTDSEPGLPGGLYIGIGVGVIAFCGFIFECWYHKRRQAKPDNGAPAVNGYTNAVV</sequence>
<dbReference type="EMBL" id="SPLM01000036">
    <property type="protein sequence ID" value="TMW66368.1"/>
    <property type="molecule type" value="Genomic_DNA"/>
</dbReference>
<dbReference type="AlphaFoldDB" id="A0A8K1CQ71"/>
<proteinExistence type="predicted"/>
<evidence type="ECO:0000313" key="5">
    <source>
        <dbReference type="Proteomes" id="UP000794436"/>
    </source>
</evidence>
<feature type="transmembrane region" description="Helical" evidence="2">
    <location>
        <begin position="389"/>
        <end position="411"/>
    </location>
</feature>
<reference evidence="4" key="1">
    <citation type="submission" date="2019-03" db="EMBL/GenBank/DDBJ databases">
        <title>Long read genome sequence of the mycoparasitic Pythium oligandrum ATCC 38472 isolated from sugarbeet rhizosphere.</title>
        <authorList>
            <person name="Gaulin E."/>
        </authorList>
    </citation>
    <scope>NUCLEOTIDE SEQUENCE</scope>
    <source>
        <strain evidence="4">ATCC 38472_TT</strain>
    </source>
</reference>
<dbReference type="OrthoDB" id="77273at2759"/>
<dbReference type="Proteomes" id="UP000794436">
    <property type="component" value="Unassembled WGS sequence"/>
</dbReference>
<keyword evidence="2" id="KW-0812">Transmembrane</keyword>
<evidence type="ECO:0000256" key="2">
    <source>
        <dbReference type="SAM" id="Phobius"/>
    </source>
</evidence>
<gene>
    <name evidence="4" type="ORF">Poli38472_004133</name>
</gene>
<name>A0A8K1CQ71_PYTOL</name>
<keyword evidence="3" id="KW-0732">Signal</keyword>
<comment type="caution">
    <text evidence="4">The sequence shown here is derived from an EMBL/GenBank/DDBJ whole genome shotgun (WGS) entry which is preliminary data.</text>
</comment>
<keyword evidence="2" id="KW-0472">Membrane</keyword>
<feature type="signal peptide" evidence="3">
    <location>
        <begin position="1"/>
        <end position="22"/>
    </location>
</feature>
<evidence type="ECO:0000313" key="4">
    <source>
        <dbReference type="EMBL" id="TMW66368.1"/>
    </source>
</evidence>
<evidence type="ECO:0000256" key="3">
    <source>
        <dbReference type="SAM" id="SignalP"/>
    </source>
</evidence>
<feature type="region of interest" description="Disordered" evidence="1">
    <location>
        <begin position="345"/>
        <end position="386"/>
    </location>
</feature>
<protein>
    <submittedName>
        <fullName evidence="4">Uncharacterized protein</fullName>
    </submittedName>
</protein>
<keyword evidence="2" id="KW-1133">Transmembrane helix</keyword>
<organism evidence="4 5">
    <name type="scientific">Pythium oligandrum</name>
    <name type="common">Mycoparasitic fungus</name>
    <dbReference type="NCBI Taxonomy" id="41045"/>
    <lineage>
        <taxon>Eukaryota</taxon>
        <taxon>Sar</taxon>
        <taxon>Stramenopiles</taxon>
        <taxon>Oomycota</taxon>
        <taxon>Peronosporomycetes</taxon>
        <taxon>Pythiales</taxon>
        <taxon>Pythiaceae</taxon>
        <taxon>Pythium</taxon>
    </lineage>
</organism>
<accession>A0A8K1CQ71</accession>
<feature type="compositionally biased region" description="Polar residues" evidence="1">
    <location>
        <begin position="367"/>
        <end position="380"/>
    </location>
</feature>
<evidence type="ECO:0000256" key="1">
    <source>
        <dbReference type="SAM" id="MobiDB-lite"/>
    </source>
</evidence>
<feature type="chain" id="PRO_5035472429" evidence="3">
    <location>
        <begin position="23"/>
        <end position="434"/>
    </location>
</feature>